<feature type="non-terminal residue" evidence="1">
    <location>
        <position position="1"/>
    </location>
</feature>
<name>A0A0B6YIR3_9EUPU</name>
<reference evidence="1" key="1">
    <citation type="submission" date="2014-12" db="EMBL/GenBank/DDBJ databases">
        <title>Insight into the proteome of Arion vulgaris.</title>
        <authorList>
            <person name="Aradska J."/>
            <person name="Bulat T."/>
            <person name="Smidak R."/>
            <person name="Sarate P."/>
            <person name="Gangsoo J."/>
            <person name="Sialana F."/>
            <person name="Bilban M."/>
            <person name="Lubec G."/>
        </authorList>
    </citation>
    <scope>NUCLEOTIDE SEQUENCE</scope>
    <source>
        <tissue evidence="1">Skin</tissue>
    </source>
</reference>
<sequence length="96" mass="10545">LRDVQDMLVTKMFEVTSVRDSNIPLKAEIEALKTLLAEEEKRIQVPLQNSMPSSGAHTSILYLPTTSEIMNTSSLSALKAATSNHLQSSSVQNMIN</sequence>
<evidence type="ECO:0000313" key="1">
    <source>
        <dbReference type="EMBL" id="CEK56029.1"/>
    </source>
</evidence>
<dbReference type="EMBL" id="HACG01009164">
    <property type="protein sequence ID" value="CEK56029.1"/>
    <property type="molecule type" value="Transcribed_RNA"/>
</dbReference>
<gene>
    <name evidence="1" type="primary">ORF26613</name>
</gene>
<organism evidence="1">
    <name type="scientific">Arion vulgaris</name>
    <dbReference type="NCBI Taxonomy" id="1028688"/>
    <lineage>
        <taxon>Eukaryota</taxon>
        <taxon>Metazoa</taxon>
        <taxon>Spiralia</taxon>
        <taxon>Lophotrochozoa</taxon>
        <taxon>Mollusca</taxon>
        <taxon>Gastropoda</taxon>
        <taxon>Heterobranchia</taxon>
        <taxon>Euthyneura</taxon>
        <taxon>Panpulmonata</taxon>
        <taxon>Eupulmonata</taxon>
        <taxon>Stylommatophora</taxon>
        <taxon>Helicina</taxon>
        <taxon>Arionoidea</taxon>
        <taxon>Arionidae</taxon>
        <taxon>Arion</taxon>
    </lineage>
</organism>
<proteinExistence type="predicted"/>
<dbReference type="AlphaFoldDB" id="A0A0B6YIR3"/>
<feature type="non-terminal residue" evidence="1">
    <location>
        <position position="96"/>
    </location>
</feature>
<accession>A0A0B6YIR3</accession>
<protein>
    <submittedName>
        <fullName evidence="1">Uncharacterized protein</fullName>
    </submittedName>
</protein>